<comment type="caution">
    <text evidence="9">The sequence shown here is derived from an EMBL/GenBank/DDBJ whole genome shotgun (WGS) entry which is preliminary data.</text>
</comment>
<protein>
    <submittedName>
        <fullName evidence="9">Thioredoxin domain-containing protein</fullName>
    </submittedName>
</protein>
<keyword evidence="4" id="KW-1015">Disulfide bond</keyword>
<dbReference type="InterPro" id="IPR036249">
    <property type="entry name" value="Thioredoxin-like_sf"/>
</dbReference>
<evidence type="ECO:0000256" key="2">
    <source>
        <dbReference type="ARBA" id="ARBA00022729"/>
    </source>
</evidence>
<feature type="region of interest" description="Disordered" evidence="6">
    <location>
        <begin position="1"/>
        <end position="21"/>
    </location>
</feature>
<evidence type="ECO:0000256" key="1">
    <source>
        <dbReference type="ARBA" id="ARBA00005791"/>
    </source>
</evidence>
<dbReference type="PANTHER" id="PTHR13887">
    <property type="entry name" value="GLUTATHIONE S-TRANSFERASE KAPPA"/>
    <property type="match status" value="1"/>
</dbReference>
<accession>A0ABP8TWJ8</accession>
<keyword evidence="5" id="KW-0676">Redox-active center</keyword>
<feature type="compositionally biased region" description="Low complexity" evidence="6">
    <location>
        <begin position="255"/>
        <end position="278"/>
    </location>
</feature>
<keyword evidence="7" id="KW-0812">Transmembrane</keyword>
<organism evidence="9 10">
    <name type="scientific">Actinoallomurus liliacearum</name>
    <dbReference type="NCBI Taxonomy" id="1080073"/>
    <lineage>
        <taxon>Bacteria</taxon>
        <taxon>Bacillati</taxon>
        <taxon>Actinomycetota</taxon>
        <taxon>Actinomycetes</taxon>
        <taxon>Streptosporangiales</taxon>
        <taxon>Thermomonosporaceae</taxon>
        <taxon>Actinoallomurus</taxon>
    </lineage>
</organism>
<keyword evidence="3" id="KW-0560">Oxidoreductase</keyword>
<keyword evidence="10" id="KW-1185">Reference proteome</keyword>
<feature type="domain" description="Thioredoxin-like fold" evidence="8">
    <location>
        <begin position="76"/>
        <end position="232"/>
    </location>
</feature>
<keyword evidence="7" id="KW-0472">Membrane</keyword>
<gene>
    <name evidence="9" type="ORF">GCM10023195_75220</name>
</gene>
<evidence type="ECO:0000256" key="3">
    <source>
        <dbReference type="ARBA" id="ARBA00023002"/>
    </source>
</evidence>
<evidence type="ECO:0000256" key="4">
    <source>
        <dbReference type="ARBA" id="ARBA00023157"/>
    </source>
</evidence>
<evidence type="ECO:0000259" key="8">
    <source>
        <dbReference type="Pfam" id="PF13462"/>
    </source>
</evidence>
<dbReference type="Gene3D" id="3.40.30.10">
    <property type="entry name" value="Glutaredoxin"/>
    <property type="match status" value="1"/>
</dbReference>
<keyword evidence="7" id="KW-1133">Transmembrane helix</keyword>
<name>A0ABP8TWJ8_9ACTN</name>
<dbReference type="Proteomes" id="UP001500212">
    <property type="component" value="Unassembled WGS sequence"/>
</dbReference>
<dbReference type="PANTHER" id="PTHR13887:SF14">
    <property type="entry name" value="DISULFIDE BOND FORMATION PROTEIN D"/>
    <property type="match status" value="1"/>
</dbReference>
<feature type="transmembrane region" description="Helical" evidence="7">
    <location>
        <begin position="28"/>
        <end position="52"/>
    </location>
</feature>
<dbReference type="Pfam" id="PF13462">
    <property type="entry name" value="Thioredoxin_4"/>
    <property type="match status" value="1"/>
</dbReference>
<evidence type="ECO:0000313" key="10">
    <source>
        <dbReference type="Proteomes" id="UP001500212"/>
    </source>
</evidence>
<dbReference type="SUPFAM" id="SSF52833">
    <property type="entry name" value="Thioredoxin-like"/>
    <property type="match status" value="1"/>
</dbReference>
<keyword evidence="2" id="KW-0732">Signal</keyword>
<reference evidence="10" key="1">
    <citation type="journal article" date="2019" name="Int. J. Syst. Evol. Microbiol.">
        <title>The Global Catalogue of Microorganisms (GCM) 10K type strain sequencing project: providing services to taxonomists for standard genome sequencing and annotation.</title>
        <authorList>
            <consortium name="The Broad Institute Genomics Platform"/>
            <consortium name="The Broad Institute Genome Sequencing Center for Infectious Disease"/>
            <person name="Wu L."/>
            <person name="Ma J."/>
        </authorList>
    </citation>
    <scope>NUCLEOTIDE SEQUENCE [LARGE SCALE GENOMIC DNA]</scope>
    <source>
        <strain evidence="10">JCM 17938</strain>
    </source>
</reference>
<evidence type="ECO:0000256" key="7">
    <source>
        <dbReference type="SAM" id="Phobius"/>
    </source>
</evidence>
<evidence type="ECO:0000256" key="5">
    <source>
        <dbReference type="ARBA" id="ARBA00023284"/>
    </source>
</evidence>
<dbReference type="RefSeq" id="WP_345365153.1">
    <property type="nucleotide sequence ID" value="NZ_BAABHJ010000038.1"/>
</dbReference>
<evidence type="ECO:0000256" key="6">
    <source>
        <dbReference type="SAM" id="MobiDB-lite"/>
    </source>
</evidence>
<dbReference type="EMBL" id="BAABHJ010000038">
    <property type="protein sequence ID" value="GAA4616895.1"/>
    <property type="molecule type" value="Genomic_DNA"/>
</dbReference>
<comment type="similarity">
    <text evidence="1">Belongs to the thioredoxin family. DsbA subfamily.</text>
</comment>
<sequence length="278" mass="30205">MSKAARQRSARERLAEERKRQAQKQQRMRALTIAISALAIVALAVIVTVYVVNKKDKNTYTGAIAPATRLADGGVLMGKPGIKAPKLEMFEDFQCPICHEMESTSGNTVKKLAAEGKVNVVYYPFWLFQQREEPIRGNSQRAANAALCAPADKWVQYHDMIYKNQPAEGSNGFSNKDLIGWAKKLGFDTPTFEQCVKGLQKQSQLEAVTKYAEQTRNVTGTPTVYLNGQSLDLTNVLLKPSALEKAVLAAKPVDATPSASPSTTPSGSASASPSKTAQ</sequence>
<feature type="region of interest" description="Disordered" evidence="6">
    <location>
        <begin position="252"/>
        <end position="278"/>
    </location>
</feature>
<dbReference type="InterPro" id="IPR012336">
    <property type="entry name" value="Thioredoxin-like_fold"/>
</dbReference>
<evidence type="ECO:0000313" key="9">
    <source>
        <dbReference type="EMBL" id="GAA4616895.1"/>
    </source>
</evidence>
<proteinExistence type="inferred from homology"/>
<feature type="compositionally biased region" description="Basic and acidic residues" evidence="6">
    <location>
        <begin position="9"/>
        <end position="20"/>
    </location>
</feature>